<protein>
    <submittedName>
        <fullName evidence="4">Uncharacterized protein</fullName>
    </submittedName>
</protein>
<dbReference type="Pfam" id="PF00657">
    <property type="entry name" value="Lipase_GDSL"/>
    <property type="match status" value="2"/>
</dbReference>
<dbReference type="AlphaFoldDB" id="A0AAF0R243"/>
<dbReference type="Gene3D" id="3.40.50.1110">
    <property type="entry name" value="SGNH hydrolase"/>
    <property type="match status" value="2"/>
</dbReference>
<evidence type="ECO:0000256" key="2">
    <source>
        <dbReference type="ARBA" id="ARBA00022729"/>
    </source>
</evidence>
<dbReference type="InterPro" id="IPR044552">
    <property type="entry name" value="GLIP1-5/GLL25"/>
</dbReference>
<dbReference type="EMBL" id="CP133617">
    <property type="protein sequence ID" value="WMV34827.1"/>
    <property type="molecule type" value="Genomic_DNA"/>
</dbReference>
<feature type="chain" id="PRO_5042130940" evidence="3">
    <location>
        <begin position="23"/>
        <end position="640"/>
    </location>
</feature>
<dbReference type="InterPro" id="IPR035669">
    <property type="entry name" value="SGNH_plant_lipase-like"/>
</dbReference>
<dbReference type="PANTHER" id="PTHR45966:SF7">
    <property type="entry name" value="GDSL ESTERASE_LIPASE 2-LIKE"/>
    <property type="match status" value="1"/>
</dbReference>
<dbReference type="InterPro" id="IPR001087">
    <property type="entry name" value="GDSL"/>
</dbReference>
<dbReference type="GO" id="GO:0016298">
    <property type="term" value="F:lipase activity"/>
    <property type="evidence" value="ECO:0007669"/>
    <property type="project" value="TreeGrafter"/>
</dbReference>
<accession>A0AAF0R243</accession>
<evidence type="ECO:0000313" key="4">
    <source>
        <dbReference type="EMBL" id="WMV34827.1"/>
    </source>
</evidence>
<dbReference type="InterPro" id="IPR036514">
    <property type="entry name" value="SGNH_hydro_sf"/>
</dbReference>
<evidence type="ECO:0000313" key="5">
    <source>
        <dbReference type="Proteomes" id="UP001234989"/>
    </source>
</evidence>
<keyword evidence="2 3" id="KW-0732">Signal</keyword>
<evidence type="ECO:0000256" key="3">
    <source>
        <dbReference type="SAM" id="SignalP"/>
    </source>
</evidence>
<dbReference type="FunFam" id="3.40.50.1110:FF:000003">
    <property type="entry name" value="GDSL esterase/lipase APG"/>
    <property type="match status" value="1"/>
</dbReference>
<keyword evidence="5" id="KW-1185">Reference proteome</keyword>
<proteinExistence type="inferred from homology"/>
<gene>
    <name evidence="4" type="ORF">MTR67_028212</name>
</gene>
<dbReference type="CDD" id="cd01837">
    <property type="entry name" value="SGNH_plant_lipase_like"/>
    <property type="match status" value="2"/>
</dbReference>
<dbReference type="Proteomes" id="UP001234989">
    <property type="component" value="Chromosome 6"/>
</dbReference>
<sequence length="640" mass="71562">MALMSSLCIFVLVTHFATPIVCHERPHQAALFVFGDSIFDSGNNKYINTTADLRGSNYFPYGESFFKHPTGRASNGRLIPDFIGSSGILAETSRAIILKSQLKLFQNVGKLLQKKVGETESKQILSNAVYIFSTANNDFLFPLLANLTSPYSDTEYLHMVMGNLTSVLKGVYKQGGRKFVMFNLGPLGCLPSMRALNLQKGVKNGSCMEKATNKAKMFNSALPRMFKQLEKQLPGFKYTIFNFFKVFADSIHNPTKYGFKISETACCGTGPFRGILSCGGMRRVLRYQRRLVVERVHFEGILVVERRGRPQAGLFVFGDSLFDPGNNNYINTTTEYQANWRPYGESFFKYPTGRFSDGRLIPDFIAEYANLPLIPSYFEIGKQHFVHGVNFASGGAGCLVETHRGFVIDLQTQLSYFKKVVKLLKKKVGKTESKQILSNAVYIFSAGGNDYLAPLSTNSSYPEREYLKIIMGNLTSVLKGIYKEGGRKFGMLNMVPIGRLPNTIALNGNSIGKITNLVKMHNSALPNTLKQLEKQLPGFKYSLFNLFKVFSDSVDNPTKYGFKTSKTACCGAGPLRGIYSCGGKRQVKKYKLCKNVKDYLFFDSFHPSELASKQYAEVMWNGTPDIVAPYNLKSFFELST</sequence>
<dbReference type="PANTHER" id="PTHR45966">
    <property type="entry name" value="GDSL-LIKE LIPASE/ACYLHYDROLASE"/>
    <property type="match status" value="1"/>
</dbReference>
<dbReference type="SUPFAM" id="SSF52266">
    <property type="entry name" value="SGNH hydrolase"/>
    <property type="match status" value="1"/>
</dbReference>
<feature type="signal peptide" evidence="3">
    <location>
        <begin position="1"/>
        <end position="22"/>
    </location>
</feature>
<evidence type="ECO:0000256" key="1">
    <source>
        <dbReference type="ARBA" id="ARBA00008668"/>
    </source>
</evidence>
<organism evidence="4 5">
    <name type="scientific">Solanum verrucosum</name>
    <dbReference type="NCBI Taxonomy" id="315347"/>
    <lineage>
        <taxon>Eukaryota</taxon>
        <taxon>Viridiplantae</taxon>
        <taxon>Streptophyta</taxon>
        <taxon>Embryophyta</taxon>
        <taxon>Tracheophyta</taxon>
        <taxon>Spermatophyta</taxon>
        <taxon>Magnoliopsida</taxon>
        <taxon>eudicotyledons</taxon>
        <taxon>Gunneridae</taxon>
        <taxon>Pentapetalae</taxon>
        <taxon>asterids</taxon>
        <taxon>lamiids</taxon>
        <taxon>Solanales</taxon>
        <taxon>Solanaceae</taxon>
        <taxon>Solanoideae</taxon>
        <taxon>Solaneae</taxon>
        <taxon>Solanum</taxon>
    </lineage>
</organism>
<name>A0AAF0R243_SOLVR</name>
<reference evidence="4" key="1">
    <citation type="submission" date="2023-08" db="EMBL/GenBank/DDBJ databases">
        <title>A de novo genome assembly of Solanum verrucosum Schlechtendal, a Mexican diploid species geographically isolated from the other diploid A-genome species in potato relatives.</title>
        <authorList>
            <person name="Hosaka K."/>
        </authorList>
    </citation>
    <scope>NUCLEOTIDE SEQUENCE</scope>
    <source>
        <tissue evidence="4">Young leaves</tissue>
    </source>
</reference>
<comment type="similarity">
    <text evidence="1">Belongs to the 'GDSL' lipolytic enzyme family.</text>
</comment>